<dbReference type="CDD" id="cd18596">
    <property type="entry name" value="ABC_6TM_VMR1_D1_like"/>
    <property type="match status" value="1"/>
</dbReference>
<feature type="region of interest" description="Disordered" evidence="9">
    <location>
        <begin position="421"/>
        <end position="443"/>
    </location>
</feature>
<evidence type="ECO:0000256" key="6">
    <source>
        <dbReference type="ARBA" id="ARBA00022840"/>
    </source>
</evidence>
<feature type="transmembrane region" description="Helical" evidence="10">
    <location>
        <begin position="309"/>
        <end position="342"/>
    </location>
</feature>
<comment type="subcellular location">
    <subcellularLocation>
        <location evidence="1">Membrane</location>
        <topology evidence="1">Multi-pass membrane protein</topology>
    </subcellularLocation>
</comment>
<dbReference type="SUPFAM" id="SSF90123">
    <property type="entry name" value="ABC transporter transmembrane region"/>
    <property type="match status" value="2"/>
</dbReference>
<dbReference type="OrthoDB" id="6500128at2759"/>
<keyword evidence="8 10" id="KW-0472">Membrane</keyword>
<dbReference type="Pfam" id="PF00664">
    <property type="entry name" value="ABC_membrane"/>
    <property type="match status" value="2"/>
</dbReference>
<feature type="transmembrane region" description="Helical" evidence="10">
    <location>
        <begin position="1131"/>
        <end position="1150"/>
    </location>
</feature>
<dbReference type="GO" id="GO:0016020">
    <property type="term" value="C:membrane"/>
    <property type="evidence" value="ECO:0007669"/>
    <property type="project" value="UniProtKB-SubCell"/>
</dbReference>
<feature type="transmembrane region" description="Helical" evidence="10">
    <location>
        <begin position="144"/>
        <end position="163"/>
    </location>
</feature>
<keyword evidence="6" id="KW-0067">ATP-binding</keyword>
<dbReference type="PROSITE" id="PS00211">
    <property type="entry name" value="ABC_TRANSPORTER_1"/>
    <property type="match status" value="1"/>
</dbReference>
<dbReference type="EMBL" id="JAFIQS010000010">
    <property type="protein sequence ID" value="KAG5165144.1"/>
    <property type="molecule type" value="Genomic_DNA"/>
</dbReference>
<feature type="transmembrane region" description="Helical" evidence="10">
    <location>
        <begin position="1030"/>
        <end position="1053"/>
    </location>
</feature>
<evidence type="ECO:0008006" key="14">
    <source>
        <dbReference type="Google" id="ProtNLM"/>
    </source>
</evidence>
<evidence type="ECO:0000256" key="9">
    <source>
        <dbReference type="SAM" id="MobiDB-lite"/>
    </source>
</evidence>
<dbReference type="InterPro" id="IPR011527">
    <property type="entry name" value="ABC1_TM_dom"/>
</dbReference>
<evidence type="ECO:0000256" key="4">
    <source>
        <dbReference type="ARBA" id="ARBA00022737"/>
    </source>
</evidence>
<dbReference type="Gene3D" id="3.40.50.300">
    <property type="entry name" value="P-loop containing nucleotide triphosphate hydrolases"/>
    <property type="match status" value="2"/>
</dbReference>
<dbReference type="PROSITE" id="PS50929">
    <property type="entry name" value="ABC_TM1F"/>
    <property type="match status" value="2"/>
</dbReference>
<keyword evidence="3 10" id="KW-0812">Transmembrane</keyword>
<comment type="caution">
    <text evidence="13">The sequence shown here is derived from an EMBL/GenBank/DDBJ whole genome shotgun (WGS) entry which is preliminary data.</text>
</comment>
<keyword evidence="2" id="KW-0813">Transport</keyword>
<gene>
    <name evidence="13" type="ORF">JR316_009840</name>
</gene>
<evidence type="ECO:0000256" key="7">
    <source>
        <dbReference type="ARBA" id="ARBA00022989"/>
    </source>
</evidence>
<feature type="domain" description="ABC transporter" evidence="11">
    <location>
        <begin position="687"/>
        <end position="931"/>
    </location>
</feature>
<dbReference type="FunFam" id="1.20.1560.10:FF:000013">
    <property type="entry name" value="ABC transporter C family member 2"/>
    <property type="match status" value="1"/>
</dbReference>
<organism evidence="13">
    <name type="scientific">Psilocybe cubensis</name>
    <name type="common">Psychedelic mushroom</name>
    <name type="synonym">Stropharia cubensis</name>
    <dbReference type="NCBI Taxonomy" id="181762"/>
    <lineage>
        <taxon>Eukaryota</taxon>
        <taxon>Fungi</taxon>
        <taxon>Dikarya</taxon>
        <taxon>Basidiomycota</taxon>
        <taxon>Agaricomycotina</taxon>
        <taxon>Agaricomycetes</taxon>
        <taxon>Agaricomycetidae</taxon>
        <taxon>Agaricales</taxon>
        <taxon>Agaricineae</taxon>
        <taxon>Strophariaceae</taxon>
        <taxon>Psilocybe</taxon>
    </lineage>
</organism>
<evidence type="ECO:0000256" key="10">
    <source>
        <dbReference type="SAM" id="Phobius"/>
    </source>
</evidence>
<feature type="transmembrane region" description="Helical" evidence="10">
    <location>
        <begin position="988"/>
        <end position="1010"/>
    </location>
</feature>
<dbReference type="FunFam" id="3.40.50.300:FF:000838">
    <property type="entry name" value="ABC multidrug transporter (Eurofung)"/>
    <property type="match status" value="1"/>
</dbReference>
<name>A0A8H7XSR8_PSICU</name>
<evidence type="ECO:0000256" key="3">
    <source>
        <dbReference type="ARBA" id="ARBA00022692"/>
    </source>
</evidence>
<feature type="domain" description="ABC transmembrane type-1" evidence="12">
    <location>
        <begin position="322"/>
        <end position="637"/>
    </location>
</feature>
<evidence type="ECO:0000259" key="11">
    <source>
        <dbReference type="PROSITE" id="PS50893"/>
    </source>
</evidence>
<feature type="transmembrane region" description="Helical" evidence="10">
    <location>
        <begin position="206"/>
        <end position="226"/>
    </location>
</feature>
<reference evidence="13" key="1">
    <citation type="submission" date="2021-02" db="EMBL/GenBank/DDBJ databases">
        <title>Psilocybe cubensis genome.</title>
        <authorList>
            <person name="Mckernan K.J."/>
            <person name="Crawford S."/>
            <person name="Trippe A."/>
            <person name="Kane L.T."/>
            <person name="Mclaughlin S."/>
        </authorList>
    </citation>
    <scope>NUCLEOTIDE SEQUENCE [LARGE SCALE GENOMIC DNA]</scope>
    <source>
        <strain evidence="13">MGC-MH-2018</strain>
    </source>
</reference>
<dbReference type="PROSITE" id="PS50893">
    <property type="entry name" value="ABC_TRANSPORTER_2"/>
    <property type="match status" value="2"/>
</dbReference>
<dbReference type="SUPFAM" id="SSF52540">
    <property type="entry name" value="P-loop containing nucleoside triphosphate hydrolases"/>
    <property type="match status" value="2"/>
</dbReference>
<evidence type="ECO:0000313" key="13">
    <source>
        <dbReference type="EMBL" id="KAG5165144.1"/>
    </source>
</evidence>
<dbReference type="Pfam" id="PF00005">
    <property type="entry name" value="ABC_tran"/>
    <property type="match status" value="2"/>
</dbReference>
<evidence type="ECO:0000256" key="1">
    <source>
        <dbReference type="ARBA" id="ARBA00004141"/>
    </source>
</evidence>
<keyword evidence="7 10" id="KW-1133">Transmembrane helix</keyword>
<evidence type="ECO:0000256" key="8">
    <source>
        <dbReference type="ARBA" id="ARBA00023136"/>
    </source>
</evidence>
<dbReference type="InterPro" id="IPR017871">
    <property type="entry name" value="ABC_transporter-like_CS"/>
</dbReference>
<feature type="domain" description="ABC transporter" evidence="11">
    <location>
        <begin position="1307"/>
        <end position="1544"/>
    </location>
</feature>
<dbReference type="InterPro" id="IPR050173">
    <property type="entry name" value="ABC_transporter_C-like"/>
</dbReference>
<dbReference type="SMART" id="SM00382">
    <property type="entry name" value="AAA"/>
    <property type="match status" value="2"/>
</dbReference>
<sequence>MIIVFMHQLEDRQTVMMFANENAVPIDLRLIPLLLSSILMALQLSHAALILYRRWLRNNQNDTLPSGSDASQGDDGSRSQVIFHGWKRGIQKRGGSVIFGFMVARLLCTLLLLYLFSRTNIEGYNTTTLHGTSSLHRSICTQEALTLAIAYAALLSILSFWPSSIFPSPVRFHVSVLLSLLGVYAYRNVWPLAQYGTEPADNAEGAILWVKIALLSLLAIVIPLFIPHPYVPLDHKNPSPTPNPEQTASWFSALTYTYMDPLIKLANKVRHLKHDQLPPLADYDCARYLSGRASRFVDPFPGARRRRHIFFGLVAFFRYELVIIFVGSVIHALATFVAPIGINRTLRYLENRDNHTTTASQIKPWVWPLLMLIGPVGESAVKQWNSYVQTKVRVRVQAVMMQAFFERGLCVRVKADAGAEMEAGSETGREGERTTSPVDSGSVSGGEHFVGRINNLVTSDLQSIAEGCDFPSFLIVVTLQIALSIVFLYNILGWAAFAGLFTTLALTPVVGFIGKKIQDVQVTKMKLTDARVQSISEAVGILRMIKLFGWERQMTEPLERKRDEELGWLWAMKKLALANDCASILAPTLSMLMTYGTYTIIMGQELTASKIFSSMAVELVVREQVARVAGQYTLVIEAKVSLDRANSFLQESELLDRYLHEGESDLQSSTNSSAEDICRENGNEGTIGFKDAVFTWSADSEDRLSSSDRDSQRSYKLRIDGELVFKRNCINLIVGPTGSGKTSMLMALLGEMHYIPGNSGSWYNLPRQGGVAYASQETWVQNATIRENIVFGYAFDEKRYKKVLNQCALERDLELFDAGDETEVGERGLTLSGGQKARVTLARAIYSSAEIILLDDVLAALDVHTAVWIVNKCFCGDLVKGRTVLLVTHNVALVSPIAEMVVTLGSDGSISSHSRAINNSDTAHPETVKGTQYMTLPPPEKPTDALVPSSSTNPAGKLVMAEEIVEGHITWRSMKLLLSALGGRHPTLFGVLWIGGLVLCEATFMMQPWFLGVWGAQYEKYPASEVRLWFYLSVFSSILGAGVLIYAGVNYYFSSRSIEASKVIHYKLADAVFRSTLRWLDETPTARIITRFTQDIQTVDEPIPHSLMWVGSQFIGMLGTLGGIVLFSPVFVFPGVAVAVLGIYVGNLYMRAQLSIKREMSNARAPLLAHFGATIQGLVSIRAYGMQKAFREVSFDRIDHYSRTARTSWTINRWIGFRIDALGALFTSALALYLVYGSNISASNTGFSLTLGFGFTLYIFWLIRVVNDLEVESNSLERIQGYIDIDQEPKPTSSGLPPASWPTSGDIRVEGLSAQYSQTGPRVLHNLSFHISSGQRIGVVGRTGSGKSSLTLALLRCILTEGTVFFDGIATGTLNLDVLRSNITIIPQTPELLSGTLRQNLDPFGQNDDATLNDALRAAGLFSLQEEAGEVRLTLDSKIAGGGNNLSVGQRQIIALARAMVRGSKLLILDEATSAIDYKTDAVIQSTLRSKLGADVTVITVAHRLQTIMDADKIMVLESGKIVEFDTPSALLQYPQGILRALVDESKDKILLNELTSHKL</sequence>
<dbReference type="CDD" id="cd03250">
    <property type="entry name" value="ABCC_MRP_domain1"/>
    <property type="match status" value="1"/>
</dbReference>
<dbReference type="InterPro" id="IPR027417">
    <property type="entry name" value="P-loop_NTPase"/>
</dbReference>
<feature type="transmembrane region" description="Helical" evidence="10">
    <location>
        <begin position="1242"/>
        <end position="1263"/>
    </location>
</feature>
<accession>A0A8H7XSR8</accession>
<feature type="transmembrane region" description="Helical" evidence="10">
    <location>
        <begin position="170"/>
        <end position="186"/>
    </location>
</feature>
<dbReference type="PANTHER" id="PTHR24223">
    <property type="entry name" value="ATP-BINDING CASSETTE SUB-FAMILY C"/>
    <property type="match status" value="1"/>
</dbReference>
<dbReference type="GO" id="GO:0005524">
    <property type="term" value="F:ATP binding"/>
    <property type="evidence" value="ECO:0007669"/>
    <property type="project" value="UniProtKB-KW"/>
</dbReference>
<dbReference type="InterPro" id="IPR003593">
    <property type="entry name" value="AAA+_ATPase"/>
</dbReference>
<dbReference type="CDD" id="cd03244">
    <property type="entry name" value="ABCC_MRP_domain2"/>
    <property type="match status" value="1"/>
</dbReference>
<feature type="transmembrane region" description="Helical" evidence="10">
    <location>
        <begin position="495"/>
        <end position="514"/>
    </location>
</feature>
<evidence type="ECO:0000256" key="5">
    <source>
        <dbReference type="ARBA" id="ARBA00022741"/>
    </source>
</evidence>
<dbReference type="CDD" id="cd18604">
    <property type="entry name" value="ABC_6TM_VMR1_D2_like"/>
    <property type="match status" value="1"/>
</dbReference>
<feature type="transmembrane region" description="Helical" evidence="10">
    <location>
        <begin position="1215"/>
        <end position="1236"/>
    </location>
</feature>
<evidence type="ECO:0000259" key="12">
    <source>
        <dbReference type="PROSITE" id="PS50929"/>
    </source>
</evidence>
<dbReference type="GO" id="GO:0016887">
    <property type="term" value="F:ATP hydrolysis activity"/>
    <property type="evidence" value="ECO:0007669"/>
    <property type="project" value="InterPro"/>
</dbReference>
<protein>
    <recommendedName>
        <fullName evidence="14">P-loop containing nucleoside triphosphate hydrolase protein</fullName>
    </recommendedName>
</protein>
<dbReference type="GO" id="GO:0140359">
    <property type="term" value="F:ABC-type transporter activity"/>
    <property type="evidence" value="ECO:0007669"/>
    <property type="project" value="InterPro"/>
</dbReference>
<proteinExistence type="predicted"/>
<keyword evidence="4" id="KW-0677">Repeat</keyword>
<keyword evidence="5" id="KW-0547">Nucleotide-binding</keyword>
<dbReference type="InterPro" id="IPR003439">
    <property type="entry name" value="ABC_transporter-like_ATP-bd"/>
</dbReference>
<evidence type="ECO:0000256" key="2">
    <source>
        <dbReference type="ARBA" id="ARBA00022448"/>
    </source>
</evidence>
<dbReference type="PANTHER" id="PTHR24223:SF356">
    <property type="entry name" value="ATP-BINDING CASSETTE TRANSPORTER ABC4"/>
    <property type="match status" value="1"/>
</dbReference>
<feature type="transmembrane region" description="Helical" evidence="10">
    <location>
        <begin position="97"/>
        <end position="116"/>
    </location>
</feature>
<feature type="domain" description="ABC transmembrane type-1" evidence="12">
    <location>
        <begin position="991"/>
        <end position="1270"/>
    </location>
</feature>
<dbReference type="InterPro" id="IPR036640">
    <property type="entry name" value="ABC1_TM_sf"/>
</dbReference>
<feature type="transmembrane region" description="Helical" evidence="10">
    <location>
        <begin position="30"/>
        <end position="52"/>
    </location>
</feature>
<dbReference type="Gene3D" id="1.20.1560.10">
    <property type="entry name" value="ABC transporter type 1, transmembrane domain"/>
    <property type="match status" value="2"/>
</dbReference>